<evidence type="ECO:0000256" key="12">
    <source>
        <dbReference type="ARBA" id="ARBA00023315"/>
    </source>
</evidence>
<proteinExistence type="inferred from homology"/>
<evidence type="ECO:0000313" key="15">
    <source>
        <dbReference type="EMBL" id="TNY19443.1"/>
    </source>
</evidence>
<keyword evidence="8" id="KW-0443">Lipid metabolism</keyword>
<keyword evidence="9 14" id="KW-0472">Membrane</keyword>
<comment type="subcellular location">
    <subcellularLocation>
        <location evidence="1">Membrane</location>
        <topology evidence="1">Multi-pass membrane protein</topology>
    </subcellularLocation>
</comment>
<evidence type="ECO:0000256" key="3">
    <source>
        <dbReference type="ARBA" id="ARBA00019082"/>
    </source>
</evidence>
<evidence type="ECO:0000313" key="16">
    <source>
        <dbReference type="Proteomes" id="UP000311382"/>
    </source>
</evidence>
<feature type="compositionally biased region" description="Low complexity" evidence="13">
    <location>
        <begin position="62"/>
        <end position="81"/>
    </location>
</feature>
<dbReference type="PANTHER" id="PTHR31201">
    <property type="entry name" value="OS01G0585100 PROTEIN"/>
    <property type="match status" value="1"/>
</dbReference>
<evidence type="ECO:0000256" key="6">
    <source>
        <dbReference type="ARBA" id="ARBA00022692"/>
    </source>
</evidence>
<feature type="transmembrane region" description="Helical" evidence="14">
    <location>
        <begin position="219"/>
        <end position="237"/>
    </location>
</feature>
<feature type="region of interest" description="Disordered" evidence="13">
    <location>
        <begin position="1"/>
        <end position="83"/>
    </location>
</feature>
<keyword evidence="4" id="KW-0444">Lipid biosynthesis</keyword>
<keyword evidence="11" id="KW-1208">Phospholipid metabolism</keyword>
<dbReference type="GO" id="GO:0016020">
    <property type="term" value="C:membrane"/>
    <property type="evidence" value="ECO:0007669"/>
    <property type="project" value="UniProtKB-SubCell"/>
</dbReference>
<dbReference type="OrthoDB" id="406287at2759"/>
<gene>
    <name evidence="15" type="ORF">DMC30DRAFT_303893</name>
</gene>
<dbReference type="InterPro" id="IPR021261">
    <property type="entry name" value="GPCAT"/>
</dbReference>
<evidence type="ECO:0000256" key="9">
    <source>
        <dbReference type="ARBA" id="ARBA00023136"/>
    </source>
</evidence>
<feature type="compositionally biased region" description="Pro residues" evidence="13">
    <location>
        <begin position="49"/>
        <end position="60"/>
    </location>
</feature>
<feature type="transmembrane region" description="Helical" evidence="14">
    <location>
        <begin position="325"/>
        <end position="345"/>
    </location>
</feature>
<feature type="compositionally biased region" description="Low complexity" evidence="13">
    <location>
        <begin position="36"/>
        <end position="48"/>
    </location>
</feature>
<keyword evidence="12" id="KW-0012">Acyltransferase</keyword>
<organism evidence="15 16">
    <name type="scientific">Rhodotorula diobovata</name>
    <dbReference type="NCBI Taxonomy" id="5288"/>
    <lineage>
        <taxon>Eukaryota</taxon>
        <taxon>Fungi</taxon>
        <taxon>Dikarya</taxon>
        <taxon>Basidiomycota</taxon>
        <taxon>Pucciniomycotina</taxon>
        <taxon>Microbotryomycetes</taxon>
        <taxon>Sporidiobolales</taxon>
        <taxon>Sporidiobolaceae</taxon>
        <taxon>Rhodotorula</taxon>
    </lineage>
</organism>
<dbReference type="Pfam" id="PF10998">
    <property type="entry name" value="DUF2838"/>
    <property type="match status" value="1"/>
</dbReference>
<feature type="transmembrane region" description="Helical" evidence="14">
    <location>
        <begin position="293"/>
        <end position="313"/>
    </location>
</feature>
<dbReference type="PANTHER" id="PTHR31201:SF1">
    <property type="entry name" value="GLYCEROPHOSPHOCHOLINE ACYLTRANSFERASE 1"/>
    <property type="match status" value="1"/>
</dbReference>
<evidence type="ECO:0000256" key="5">
    <source>
        <dbReference type="ARBA" id="ARBA00022679"/>
    </source>
</evidence>
<keyword evidence="7 14" id="KW-1133">Transmembrane helix</keyword>
<dbReference type="GO" id="GO:0006656">
    <property type="term" value="P:phosphatidylcholine biosynthetic process"/>
    <property type="evidence" value="ECO:0007669"/>
    <property type="project" value="TreeGrafter"/>
</dbReference>
<feature type="compositionally biased region" description="Basic residues" evidence="13">
    <location>
        <begin position="561"/>
        <end position="587"/>
    </location>
</feature>
<evidence type="ECO:0000256" key="11">
    <source>
        <dbReference type="ARBA" id="ARBA00023264"/>
    </source>
</evidence>
<evidence type="ECO:0000256" key="2">
    <source>
        <dbReference type="ARBA" id="ARBA00006675"/>
    </source>
</evidence>
<feature type="transmembrane region" description="Helical" evidence="14">
    <location>
        <begin position="365"/>
        <end position="386"/>
    </location>
</feature>
<keyword evidence="6 14" id="KW-0812">Transmembrane</keyword>
<evidence type="ECO:0000256" key="10">
    <source>
        <dbReference type="ARBA" id="ARBA00023209"/>
    </source>
</evidence>
<evidence type="ECO:0000256" key="4">
    <source>
        <dbReference type="ARBA" id="ARBA00022516"/>
    </source>
</evidence>
<comment type="caution">
    <text evidence="15">The sequence shown here is derived from an EMBL/GenBank/DDBJ whole genome shotgun (WGS) entry which is preliminary data.</text>
</comment>
<keyword evidence="5" id="KW-0808">Transferase</keyword>
<feature type="transmembrane region" description="Helical" evidence="14">
    <location>
        <begin position="429"/>
        <end position="450"/>
    </location>
</feature>
<feature type="transmembrane region" description="Helical" evidence="14">
    <location>
        <begin position="456"/>
        <end position="476"/>
    </location>
</feature>
<dbReference type="EMBL" id="SOZI01000095">
    <property type="protein sequence ID" value="TNY19443.1"/>
    <property type="molecule type" value="Genomic_DNA"/>
</dbReference>
<comment type="similarity">
    <text evidence="2">Belongs to the GPC1 family.</text>
</comment>
<accession>A0A5C5FRJ3</accession>
<reference evidence="15 16" key="1">
    <citation type="submission" date="2019-03" db="EMBL/GenBank/DDBJ databases">
        <title>Rhodosporidium diobovatum UCD-FST 08-225 genome sequencing, assembly, and annotation.</title>
        <authorList>
            <person name="Fakankun I.U."/>
            <person name="Fristensky B."/>
            <person name="Levin D.B."/>
        </authorList>
    </citation>
    <scope>NUCLEOTIDE SEQUENCE [LARGE SCALE GENOMIC DNA]</scope>
    <source>
        <strain evidence="15 16">UCD-FST 08-225</strain>
    </source>
</reference>
<dbReference type="GO" id="GO:0016746">
    <property type="term" value="F:acyltransferase activity"/>
    <property type="evidence" value="ECO:0007669"/>
    <property type="project" value="UniProtKB-KW"/>
</dbReference>
<keyword evidence="16" id="KW-1185">Reference proteome</keyword>
<evidence type="ECO:0000256" key="14">
    <source>
        <dbReference type="SAM" id="Phobius"/>
    </source>
</evidence>
<name>A0A5C5FRJ3_9BASI</name>
<feature type="transmembrane region" description="Helical" evidence="14">
    <location>
        <begin position="266"/>
        <end position="287"/>
    </location>
</feature>
<feature type="region of interest" description="Disordered" evidence="13">
    <location>
        <begin position="522"/>
        <end position="587"/>
    </location>
</feature>
<keyword evidence="10" id="KW-0594">Phospholipid biosynthesis</keyword>
<evidence type="ECO:0000256" key="8">
    <source>
        <dbReference type="ARBA" id="ARBA00023098"/>
    </source>
</evidence>
<evidence type="ECO:0000256" key="1">
    <source>
        <dbReference type="ARBA" id="ARBA00004141"/>
    </source>
</evidence>
<sequence length="587" mass="67367">MPTSAPPPDPTTYGLTRRRTVGGSHPTGSDELSFGSAPSSSVLVDDSSPPSPSGTPPFPPILSRRSTGSGESTSSLSGTGSPRFEIHDDDPLFSGLSLLDFLNVLDAHLEVWTRPLRRKSVTWREKADRLLDEAKQKGRETFKVPPLPSVPAFDLGEGLAGFRADRELREGAERKVLSPKDRERLERKYREVRTRMRDSVQKLVVKWEEEKTVRLRDKISFLSGVMNVLFSSLLLGFHPTWIPAWYSIQMLFYLPYRIFTYKRKLYHYFLFDLCYFVNLLALLYLWVFPGSAFLFEACFGLTLGSLGTAIATWRNSLVFHSLDKVISLAIHIFPPFVFVVIRHFYPEDLAFERYPALKQLPHLQPWRSMTICMTTYMVWQLLYFHFVIQLRADKIREGRATSFTFLINDKKRLIGRIAAKLPPQWRESAFIAGQAVYTFVTLIPPLFWLYDSKFWSSAYLVVLFAVSAWNGASFYLEVFARKFEKVWPRFSSGERHMRSADALCRRLCRNCSLCARSLTRSRRSSTATRPTQACRPPRQGRSATSTRWTRRGASSGGVRAGRPRWLRRRREGRTRRRARRSGRATGG</sequence>
<feature type="compositionally biased region" description="Pro residues" evidence="13">
    <location>
        <begin position="1"/>
        <end position="10"/>
    </location>
</feature>
<protein>
    <recommendedName>
        <fullName evidence="3">Glycerophosphocholine acyltransferase 1</fullName>
    </recommendedName>
</protein>
<dbReference type="AlphaFoldDB" id="A0A5C5FRJ3"/>
<dbReference type="Proteomes" id="UP000311382">
    <property type="component" value="Unassembled WGS sequence"/>
</dbReference>
<evidence type="ECO:0000256" key="13">
    <source>
        <dbReference type="SAM" id="MobiDB-lite"/>
    </source>
</evidence>
<evidence type="ECO:0000256" key="7">
    <source>
        <dbReference type="ARBA" id="ARBA00022989"/>
    </source>
</evidence>